<proteinExistence type="predicted"/>
<dbReference type="SMART" id="SM00355">
    <property type="entry name" value="ZnF_C2H2"/>
    <property type="match status" value="1"/>
</dbReference>
<dbReference type="GO" id="GO:0008270">
    <property type="term" value="F:zinc ion binding"/>
    <property type="evidence" value="ECO:0007669"/>
    <property type="project" value="UniProtKB-KW"/>
</dbReference>
<dbReference type="PROSITE" id="PS50157">
    <property type="entry name" value="ZINC_FINGER_C2H2_2"/>
    <property type="match status" value="1"/>
</dbReference>
<protein>
    <submittedName>
        <fullName evidence="9">CKR1 protein</fullName>
    </submittedName>
</protein>
<feature type="domain" description="C2H2-type" evidence="8">
    <location>
        <begin position="37"/>
        <end position="64"/>
    </location>
</feature>
<dbReference type="GO" id="GO:0031519">
    <property type="term" value="C:PcG protein complex"/>
    <property type="evidence" value="ECO:0007669"/>
    <property type="project" value="TreeGrafter"/>
</dbReference>
<dbReference type="GO" id="GO:0000785">
    <property type="term" value="C:chromatin"/>
    <property type="evidence" value="ECO:0007669"/>
    <property type="project" value="TreeGrafter"/>
</dbReference>
<dbReference type="InterPro" id="IPR013087">
    <property type="entry name" value="Znf_C2H2_type"/>
</dbReference>
<accession>A0A7L2B812</accession>
<evidence type="ECO:0000256" key="4">
    <source>
        <dbReference type="ARBA" id="ARBA00022833"/>
    </source>
</evidence>
<organism evidence="9 10">
    <name type="scientific">Heliornis fulica</name>
    <name type="common">sungrebe</name>
    <dbReference type="NCBI Taxonomy" id="54369"/>
    <lineage>
        <taxon>Eukaryota</taxon>
        <taxon>Metazoa</taxon>
        <taxon>Chordata</taxon>
        <taxon>Craniata</taxon>
        <taxon>Vertebrata</taxon>
        <taxon>Euteleostomi</taxon>
        <taxon>Archelosauria</taxon>
        <taxon>Archosauria</taxon>
        <taxon>Dinosauria</taxon>
        <taxon>Saurischia</taxon>
        <taxon>Theropoda</taxon>
        <taxon>Coelurosauria</taxon>
        <taxon>Aves</taxon>
        <taxon>Neognathae</taxon>
        <taxon>Neoaves</taxon>
        <taxon>Gruiformes</taxon>
        <taxon>Heliornithidae</taxon>
        <taxon>Heliornis</taxon>
    </lineage>
</organism>
<gene>
    <name evidence="9" type="primary">Ckr1_1</name>
    <name evidence="9" type="ORF">HELFUL_R14887</name>
</gene>
<dbReference type="SUPFAM" id="SSF57667">
    <property type="entry name" value="beta-beta-alpha zinc fingers"/>
    <property type="match status" value="1"/>
</dbReference>
<feature type="non-terminal residue" evidence="9">
    <location>
        <position position="69"/>
    </location>
</feature>
<evidence type="ECO:0000256" key="6">
    <source>
        <dbReference type="PROSITE-ProRule" id="PRU00042"/>
    </source>
</evidence>
<evidence type="ECO:0000256" key="2">
    <source>
        <dbReference type="ARBA" id="ARBA00022737"/>
    </source>
</evidence>
<dbReference type="PANTHER" id="PTHR14003">
    <property type="entry name" value="TRANSCRIPTIONAL REPRESSOR PROTEIN YY"/>
    <property type="match status" value="1"/>
</dbReference>
<keyword evidence="3 6" id="KW-0863">Zinc-finger</keyword>
<comment type="caution">
    <text evidence="9">The sequence shown here is derived from an EMBL/GenBank/DDBJ whole genome shotgun (WGS) entry which is preliminary data.</text>
</comment>
<evidence type="ECO:0000256" key="3">
    <source>
        <dbReference type="ARBA" id="ARBA00022771"/>
    </source>
</evidence>
<keyword evidence="4" id="KW-0862">Zinc</keyword>
<dbReference type="InterPro" id="IPR036236">
    <property type="entry name" value="Znf_C2H2_sf"/>
</dbReference>
<keyword evidence="1" id="KW-0479">Metal-binding</keyword>
<evidence type="ECO:0000313" key="9">
    <source>
        <dbReference type="EMBL" id="NXP53954.1"/>
    </source>
</evidence>
<keyword evidence="10" id="KW-1185">Reference proteome</keyword>
<dbReference type="OrthoDB" id="654211at2759"/>
<name>A0A7L2B812_9GRUI</name>
<dbReference type="Pfam" id="PF00096">
    <property type="entry name" value="zf-C2H2"/>
    <property type="match status" value="1"/>
</dbReference>
<keyword evidence="2" id="KW-0677">Repeat</keyword>
<dbReference type="PROSITE" id="PS00028">
    <property type="entry name" value="ZINC_FINGER_C2H2_1"/>
    <property type="match status" value="1"/>
</dbReference>
<dbReference type="FunFam" id="3.30.160.60:FF:002959">
    <property type="match status" value="1"/>
</dbReference>
<feature type="non-terminal residue" evidence="9">
    <location>
        <position position="1"/>
    </location>
</feature>
<dbReference type="AlphaFoldDB" id="A0A7L2B812"/>
<dbReference type="GO" id="GO:0005667">
    <property type="term" value="C:transcription regulator complex"/>
    <property type="evidence" value="ECO:0007669"/>
    <property type="project" value="TreeGrafter"/>
</dbReference>
<dbReference type="Proteomes" id="UP000590868">
    <property type="component" value="Unassembled WGS sequence"/>
</dbReference>
<dbReference type="GO" id="GO:0000978">
    <property type="term" value="F:RNA polymerase II cis-regulatory region sequence-specific DNA binding"/>
    <property type="evidence" value="ECO:0007669"/>
    <property type="project" value="TreeGrafter"/>
</dbReference>
<dbReference type="PANTHER" id="PTHR14003:SF23">
    <property type="entry name" value="ZINC FINGER PROTEIN 143"/>
    <property type="match status" value="1"/>
</dbReference>
<evidence type="ECO:0000256" key="1">
    <source>
        <dbReference type="ARBA" id="ARBA00022723"/>
    </source>
</evidence>
<evidence type="ECO:0000313" key="10">
    <source>
        <dbReference type="Proteomes" id="UP000590868"/>
    </source>
</evidence>
<evidence type="ECO:0000256" key="7">
    <source>
        <dbReference type="SAM" id="MobiDB-lite"/>
    </source>
</evidence>
<feature type="region of interest" description="Disordered" evidence="7">
    <location>
        <begin position="1"/>
        <end position="36"/>
    </location>
</feature>
<evidence type="ECO:0000259" key="8">
    <source>
        <dbReference type="PROSITE" id="PS50157"/>
    </source>
</evidence>
<dbReference type="Gene3D" id="3.30.160.60">
    <property type="entry name" value="Classic Zinc Finger"/>
    <property type="match status" value="1"/>
</dbReference>
<reference evidence="9 10" key="1">
    <citation type="submission" date="2019-09" db="EMBL/GenBank/DDBJ databases">
        <title>Bird 10,000 Genomes (B10K) Project - Family phase.</title>
        <authorList>
            <person name="Zhang G."/>
        </authorList>
    </citation>
    <scope>NUCLEOTIDE SEQUENCE [LARGE SCALE GENOMIC DNA]</scope>
    <source>
        <strain evidence="9">B10K-DU-001-55</strain>
        <tissue evidence="9">Muscle</tissue>
    </source>
</reference>
<evidence type="ECO:0000256" key="5">
    <source>
        <dbReference type="ARBA" id="ARBA00023242"/>
    </source>
</evidence>
<sequence length="69" mass="7503">VPHGTPELPRPTALPKLDCAKAPRGAGGKGTTRERPFGCSDCGKSFPWASHLERHRRVHTGERPFGCPE</sequence>
<keyword evidence="5" id="KW-0539">Nucleus</keyword>
<dbReference type="GO" id="GO:0000981">
    <property type="term" value="F:DNA-binding transcription factor activity, RNA polymerase II-specific"/>
    <property type="evidence" value="ECO:0007669"/>
    <property type="project" value="TreeGrafter"/>
</dbReference>
<dbReference type="EMBL" id="VXBZ01010348">
    <property type="protein sequence ID" value="NXP53954.1"/>
    <property type="molecule type" value="Genomic_DNA"/>
</dbReference>